<dbReference type="GO" id="GO:0004560">
    <property type="term" value="F:alpha-L-fucosidase activity"/>
    <property type="evidence" value="ECO:0007669"/>
    <property type="project" value="UniProtKB-EC"/>
</dbReference>
<dbReference type="EMBL" id="KN833787">
    <property type="protein sequence ID" value="KIK19266.1"/>
    <property type="molecule type" value="Genomic_DNA"/>
</dbReference>
<evidence type="ECO:0000256" key="5">
    <source>
        <dbReference type="ARBA" id="ARBA00022801"/>
    </source>
</evidence>
<dbReference type="PANTHER" id="PTHR10030:SF37">
    <property type="entry name" value="ALPHA-L-FUCOSIDASE-RELATED"/>
    <property type="match status" value="1"/>
</dbReference>
<evidence type="ECO:0000256" key="2">
    <source>
        <dbReference type="ARBA" id="ARBA00007951"/>
    </source>
</evidence>
<dbReference type="Pfam" id="PF01120">
    <property type="entry name" value="Alpha_L_fucos"/>
    <property type="match status" value="1"/>
</dbReference>
<dbReference type="PANTHER" id="PTHR10030">
    <property type="entry name" value="ALPHA-L-FUCOSIDASE"/>
    <property type="match status" value="1"/>
</dbReference>
<reference evidence="9" key="2">
    <citation type="submission" date="2015-01" db="EMBL/GenBank/DDBJ databases">
        <title>Evolutionary Origins and Diversification of the Mycorrhizal Mutualists.</title>
        <authorList>
            <consortium name="DOE Joint Genome Institute"/>
            <consortium name="Mycorrhizal Genomics Consortium"/>
            <person name="Kohler A."/>
            <person name="Kuo A."/>
            <person name="Nagy L.G."/>
            <person name="Floudas D."/>
            <person name="Copeland A."/>
            <person name="Barry K.W."/>
            <person name="Cichocki N."/>
            <person name="Veneault-Fourrey C."/>
            <person name="LaButti K."/>
            <person name="Lindquist E.A."/>
            <person name="Lipzen A."/>
            <person name="Lundell T."/>
            <person name="Morin E."/>
            <person name="Murat C."/>
            <person name="Riley R."/>
            <person name="Ohm R."/>
            <person name="Sun H."/>
            <person name="Tunlid A."/>
            <person name="Henrissat B."/>
            <person name="Grigoriev I.V."/>
            <person name="Hibbett D.S."/>
            <person name="Martin F."/>
        </authorList>
    </citation>
    <scope>NUCLEOTIDE SEQUENCE [LARGE SCALE GENOMIC DNA]</scope>
    <source>
        <strain evidence="9">441</strain>
    </source>
</reference>
<keyword evidence="4" id="KW-0732">Signal</keyword>
<comment type="function">
    <text evidence="1">Alpha-L-fucosidase is responsible for hydrolyzing the alpha-1,6-linked fucose joined to the reducing-end N-acetylglucosamine of the carbohydrate moieties of glycoproteins.</text>
</comment>
<dbReference type="EC" id="3.2.1.51" evidence="3"/>
<dbReference type="GO" id="GO:0006004">
    <property type="term" value="P:fucose metabolic process"/>
    <property type="evidence" value="ECO:0007669"/>
    <property type="project" value="InterPro"/>
</dbReference>
<keyword evidence="5" id="KW-0378">Hydrolase</keyword>
<dbReference type="OrthoDB" id="6039950at2759"/>
<evidence type="ECO:0000256" key="4">
    <source>
        <dbReference type="ARBA" id="ARBA00022729"/>
    </source>
</evidence>
<accession>A0A0C9YRI3</accession>
<dbReference type="AlphaFoldDB" id="A0A0C9YRI3"/>
<dbReference type="Proteomes" id="UP000054018">
    <property type="component" value="Unassembled WGS sequence"/>
</dbReference>
<evidence type="ECO:0000259" key="7">
    <source>
        <dbReference type="Pfam" id="PF01120"/>
    </source>
</evidence>
<dbReference type="InterPro" id="IPR057739">
    <property type="entry name" value="Glyco_hydro_29_N"/>
</dbReference>
<organism evidence="8 9">
    <name type="scientific">Pisolithus microcarpus 441</name>
    <dbReference type="NCBI Taxonomy" id="765257"/>
    <lineage>
        <taxon>Eukaryota</taxon>
        <taxon>Fungi</taxon>
        <taxon>Dikarya</taxon>
        <taxon>Basidiomycota</taxon>
        <taxon>Agaricomycotina</taxon>
        <taxon>Agaricomycetes</taxon>
        <taxon>Agaricomycetidae</taxon>
        <taxon>Boletales</taxon>
        <taxon>Sclerodermatineae</taxon>
        <taxon>Pisolithaceae</taxon>
        <taxon>Pisolithus</taxon>
    </lineage>
</organism>
<proteinExistence type="inferred from homology"/>
<reference evidence="8 9" key="1">
    <citation type="submission" date="2014-04" db="EMBL/GenBank/DDBJ databases">
        <authorList>
            <consortium name="DOE Joint Genome Institute"/>
            <person name="Kuo A."/>
            <person name="Kohler A."/>
            <person name="Costa M.D."/>
            <person name="Nagy L.G."/>
            <person name="Floudas D."/>
            <person name="Copeland A."/>
            <person name="Barry K.W."/>
            <person name="Cichocki N."/>
            <person name="Veneault-Fourrey C."/>
            <person name="LaButti K."/>
            <person name="Lindquist E.A."/>
            <person name="Lipzen A."/>
            <person name="Lundell T."/>
            <person name="Morin E."/>
            <person name="Murat C."/>
            <person name="Sun H."/>
            <person name="Tunlid A."/>
            <person name="Henrissat B."/>
            <person name="Grigoriev I.V."/>
            <person name="Hibbett D.S."/>
            <person name="Martin F."/>
            <person name="Nordberg H.P."/>
            <person name="Cantor M.N."/>
            <person name="Hua S.X."/>
        </authorList>
    </citation>
    <scope>NUCLEOTIDE SEQUENCE [LARGE SCALE GENOMIC DNA]</scope>
    <source>
        <strain evidence="8 9">441</strain>
    </source>
</reference>
<comment type="similarity">
    <text evidence="2">Belongs to the glycosyl hydrolase 29 family.</text>
</comment>
<keyword evidence="9" id="KW-1185">Reference proteome</keyword>
<feature type="domain" description="Glycoside hydrolase family 29 N-terminal" evidence="7">
    <location>
        <begin position="351"/>
        <end position="697"/>
    </location>
</feature>
<sequence length="815" mass="91817">MVLSLVSEWSWKALLNAFCILNLCGPRLSLFETDRLSLVQFSSLKLPLKDLYNNQAASVDGTTGDFDGHGGTYPAQHLPAGLWHHNGITYDLPTKWGLGLDNVVSSGQTITLNETTYIHEFHTIYAGEQPYWGLSENFELQYEDGSVKQLHFGGKNWWKWPFLDWGDIRTPFHFTDHGASKNMNTTHMYQLSLPVPSKLPLRSIRLPDTSHHINRLHIFALTLTPCTRTSEPTGPAISIRNARFTTRWEDVNGERTQVVEITVANILPARFATSPHTSVSSAYSVEVVGHGLKTVAPGHVYRLKPGDQVRVDVLVLNGKGTGEATVQIKDSDGNVVGTSGHWTISPLREHWIPNANVLATHETPAWWNKAKYGIFIHWGPYSVPGWGPPGVYAEWYDWHMHIEDSLFWKYHLDTYGPDVVYDDFIQGFTASAWDPSAWLDLIDKAGAKYFVFVTKHHDGYSLFDTKETTHRGSVYLPPYRDFLREFMEAAKAEKPHIHRGTYYSLPEWYNPYYAKYGFDIWPGGLANHPYKPSEVEPYTGMLNITDYLDDLLLPHMLSLAVDYGTEIMWCDIGGPHRTPEFAAEYYNNAMAQGYQVVMNDRCGDVPDFDTPEYAKYGTIQTRRWETSEGMDPYSYGYNSATPASAYKNGTAIIQNLVDIVSKNGNYLLDIGPTAEGEIVAPMVENLLDAGRWLGYAGQCVYETDYWYQNFQDISGSVRFLTTPRTFCIVAFEKPTDGKLVVDAGDAVLPLQPGDTIRLLGPNNPGVLVSNSADAAWQEEHSLDWKLDDNGVLTIYVPEALADLVEYAWAFEVSYT</sequence>
<dbReference type="STRING" id="765257.A0A0C9YRI3"/>
<name>A0A0C9YRI3_9AGAM</name>
<dbReference type="Gene3D" id="3.20.20.80">
    <property type="entry name" value="Glycosidases"/>
    <property type="match status" value="1"/>
</dbReference>
<evidence type="ECO:0000256" key="6">
    <source>
        <dbReference type="ARBA" id="ARBA00023295"/>
    </source>
</evidence>
<dbReference type="InterPro" id="IPR016286">
    <property type="entry name" value="FUC_metazoa-typ"/>
</dbReference>
<evidence type="ECO:0000313" key="9">
    <source>
        <dbReference type="Proteomes" id="UP000054018"/>
    </source>
</evidence>
<protein>
    <recommendedName>
        <fullName evidence="3">alpha-L-fucosidase</fullName>
        <ecNumber evidence="3">3.2.1.51</ecNumber>
    </recommendedName>
</protein>
<evidence type="ECO:0000256" key="1">
    <source>
        <dbReference type="ARBA" id="ARBA00004071"/>
    </source>
</evidence>
<gene>
    <name evidence="8" type="ORF">PISMIDRAFT_683350</name>
</gene>
<dbReference type="SMART" id="SM00812">
    <property type="entry name" value="Alpha_L_fucos"/>
    <property type="match status" value="1"/>
</dbReference>
<dbReference type="SUPFAM" id="SSF51445">
    <property type="entry name" value="(Trans)glycosidases"/>
    <property type="match status" value="1"/>
</dbReference>
<evidence type="ECO:0000256" key="3">
    <source>
        <dbReference type="ARBA" id="ARBA00012662"/>
    </source>
</evidence>
<keyword evidence="6" id="KW-0326">Glycosidase</keyword>
<dbReference type="HOGENOM" id="CLU_002934_4_1_1"/>
<dbReference type="InterPro" id="IPR000933">
    <property type="entry name" value="Glyco_hydro_29"/>
</dbReference>
<dbReference type="GO" id="GO:0016139">
    <property type="term" value="P:glycoside catabolic process"/>
    <property type="evidence" value="ECO:0007669"/>
    <property type="project" value="TreeGrafter"/>
</dbReference>
<dbReference type="InterPro" id="IPR017853">
    <property type="entry name" value="GH"/>
</dbReference>
<dbReference type="PRINTS" id="PR00741">
    <property type="entry name" value="GLHYDRLASE29"/>
</dbReference>
<evidence type="ECO:0000313" key="8">
    <source>
        <dbReference type="EMBL" id="KIK19266.1"/>
    </source>
</evidence>